<dbReference type="Proteomes" id="UP000595466">
    <property type="component" value="Plasmid unnamed4"/>
</dbReference>
<dbReference type="GO" id="GO:0009401">
    <property type="term" value="P:phosphoenolpyruvate-dependent sugar phosphotransferase system"/>
    <property type="evidence" value="ECO:0007669"/>
    <property type="project" value="InterPro"/>
</dbReference>
<dbReference type="PROSITE" id="PS51096">
    <property type="entry name" value="PTS_EIIA_TYPE_4"/>
    <property type="match status" value="1"/>
</dbReference>
<keyword evidence="3" id="KW-0614">Plasmid</keyword>
<evidence type="ECO:0000259" key="2">
    <source>
        <dbReference type="PROSITE" id="PS51096"/>
    </source>
</evidence>
<dbReference type="RefSeq" id="WP_198073622.1">
    <property type="nucleotide sequence ID" value="NZ_CP065806.1"/>
</dbReference>
<geneLocation type="plasmid" evidence="3 4">
    <name>unnamed4</name>
</geneLocation>
<dbReference type="GO" id="GO:0016020">
    <property type="term" value="C:membrane"/>
    <property type="evidence" value="ECO:0007669"/>
    <property type="project" value="InterPro"/>
</dbReference>
<evidence type="ECO:0000313" key="4">
    <source>
        <dbReference type="Proteomes" id="UP000595466"/>
    </source>
</evidence>
<dbReference type="PANTHER" id="PTHR33799:SF1">
    <property type="entry name" value="PTS SYSTEM MANNOSE-SPECIFIC EIIAB COMPONENT-RELATED"/>
    <property type="match status" value="1"/>
</dbReference>
<name>A0AAX1KE71_LACPN</name>
<dbReference type="InterPro" id="IPR051471">
    <property type="entry name" value="Bacterial_PTS_sugar_comp"/>
</dbReference>
<protein>
    <submittedName>
        <fullName evidence="3">PTS N-acetylglucosamine transporter subunit IIBC</fullName>
    </submittedName>
</protein>
<proteinExistence type="predicted"/>
<evidence type="ECO:0000313" key="3">
    <source>
        <dbReference type="EMBL" id="QQM62627.1"/>
    </source>
</evidence>
<dbReference type="InterPro" id="IPR004701">
    <property type="entry name" value="PTS_EIIA_man-typ"/>
</dbReference>
<dbReference type="PANTHER" id="PTHR33799">
    <property type="entry name" value="PTS PERMEASE-RELATED-RELATED"/>
    <property type="match status" value="1"/>
</dbReference>
<dbReference type="SUPFAM" id="SSF53062">
    <property type="entry name" value="PTS system fructose IIA component-like"/>
    <property type="match status" value="1"/>
</dbReference>
<dbReference type="EMBL" id="CP066821">
    <property type="protein sequence ID" value="QQM62627.1"/>
    <property type="molecule type" value="Genomic_DNA"/>
</dbReference>
<dbReference type="InterPro" id="IPR036662">
    <property type="entry name" value="PTS_EIIA_man-typ_sf"/>
</dbReference>
<dbReference type="GO" id="GO:0016740">
    <property type="term" value="F:transferase activity"/>
    <property type="evidence" value="ECO:0007669"/>
    <property type="project" value="UniProtKB-KW"/>
</dbReference>
<dbReference type="Pfam" id="PF03610">
    <property type="entry name" value="EIIA-man"/>
    <property type="match status" value="1"/>
</dbReference>
<evidence type="ECO:0000256" key="1">
    <source>
        <dbReference type="ARBA" id="ARBA00022679"/>
    </source>
</evidence>
<dbReference type="Gene3D" id="3.40.50.510">
    <property type="entry name" value="Phosphotransferase system, mannose-type IIA component"/>
    <property type="match status" value="1"/>
</dbReference>
<dbReference type="AlphaFoldDB" id="A0AAX1KE71"/>
<organism evidence="3 4">
    <name type="scientific">Lactiplantibacillus plantarum</name>
    <name type="common">Lactobacillus plantarum</name>
    <dbReference type="NCBI Taxonomy" id="1590"/>
    <lineage>
        <taxon>Bacteria</taxon>
        <taxon>Bacillati</taxon>
        <taxon>Bacillota</taxon>
        <taxon>Bacilli</taxon>
        <taxon>Lactobacillales</taxon>
        <taxon>Lactobacillaceae</taxon>
        <taxon>Lactiplantibacillus</taxon>
    </lineage>
</organism>
<feature type="domain" description="PTS EIIA type-4" evidence="2">
    <location>
        <begin position="2"/>
        <end position="123"/>
    </location>
</feature>
<sequence>MMRRIVIVTHRTFAKGLADSLNFFSNQGDKITAINAYVEDNNFPAERIAKLFANFGTDDEVIIMTDILSGSVTQKMYSYMNDHTFLVSGVNLPLALSLILIPENERLTLEKIQQLIQESKQQIILVNQQQGTTDDEDE</sequence>
<reference evidence="3 4" key="1">
    <citation type="submission" date="2020-12" db="EMBL/GenBank/DDBJ databases">
        <title>Whole genome sequencing of Lactobacillus plantarum PC518.</title>
        <authorList>
            <person name="Guo Q."/>
        </authorList>
    </citation>
    <scope>NUCLEOTIDE SEQUENCE [LARGE SCALE GENOMIC DNA]</scope>
    <source>
        <strain evidence="3 4">PC518</strain>
        <plasmid evidence="3 4">unnamed4</plasmid>
    </source>
</reference>
<accession>A0AAX1KE71</accession>
<gene>
    <name evidence="3" type="ORF">JH395_15980</name>
</gene>
<keyword evidence="1" id="KW-0808">Transferase</keyword>